<keyword evidence="10" id="KW-1185">Reference proteome</keyword>
<evidence type="ECO:0000256" key="5">
    <source>
        <dbReference type="ARBA" id="ARBA00022490"/>
    </source>
</evidence>
<name>A0A1H2RPM1_THIRO</name>
<evidence type="ECO:0000313" key="10">
    <source>
        <dbReference type="Proteomes" id="UP000198816"/>
    </source>
</evidence>
<comment type="subcellular location">
    <subcellularLocation>
        <location evidence="2">Cytoplasm</location>
    </subcellularLocation>
</comment>
<evidence type="ECO:0000256" key="8">
    <source>
        <dbReference type="ARBA" id="ARBA00023235"/>
    </source>
</evidence>
<proteinExistence type="inferred from homology"/>
<comment type="catalytic activity">
    <reaction evidence="1">
        <text>[protein]-peptidylproline (omega=180) = [protein]-peptidylproline (omega=0)</text>
        <dbReference type="Rhea" id="RHEA:16237"/>
        <dbReference type="Rhea" id="RHEA-COMP:10747"/>
        <dbReference type="Rhea" id="RHEA-COMP:10748"/>
        <dbReference type="ChEBI" id="CHEBI:83833"/>
        <dbReference type="ChEBI" id="CHEBI:83834"/>
        <dbReference type="EC" id="5.2.1.8"/>
    </reaction>
</comment>
<dbReference type="Gene3D" id="3.10.50.40">
    <property type="match status" value="1"/>
</dbReference>
<dbReference type="STRING" id="1058.SAMN05421783_102117"/>
<reference evidence="10" key="1">
    <citation type="submission" date="2016-10" db="EMBL/GenBank/DDBJ databases">
        <authorList>
            <person name="Varghese N."/>
            <person name="Submissions S."/>
        </authorList>
    </citation>
    <scope>NUCLEOTIDE SEQUENCE [LARGE SCALE GENOMIC DNA]</scope>
    <source>
        <strain evidence="10">DSM 217</strain>
    </source>
</reference>
<dbReference type="Proteomes" id="UP000198816">
    <property type="component" value="Unassembled WGS sequence"/>
</dbReference>
<dbReference type="InterPro" id="IPR046357">
    <property type="entry name" value="PPIase_dom_sf"/>
</dbReference>
<accession>A0A1H2RPM1</accession>
<dbReference type="EC" id="5.2.1.8" evidence="4"/>
<keyword evidence="5" id="KW-0963">Cytoplasm</keyword>
<dbReference type="RefSeq" id="WP_093028098.1">
    <property type="nucleotide sequence ID" value="NZ_FNNZ01000002.1"/>
</dbReference>
<dbReference type="OrthoDB" id="9808891at2"/>
<dbReference type="GO" id="GO:0003755">
    <property type="term" value="F:peptidyl-prolyl cis-trans isomerase activity"/>
    <property type="evidence" value="ECO:0007669"/>
    <property type="project" value="UniProtKB-KW"/>
</dbReference>
<keyword evidence="6" id="KW-0697">Rotamase</keyword>
<evidence type="ECO:0000313" key="9">
    <source>
        <dbReference type="EMBL" id="SDW21228.1"/>
    </source>
</evidence>
<sequence length="165" mass="18327">MTETSTSTITDGKYVELTYLVRDSKTGDVLTEISRPLNYVHGVNEILTPTITCELEGKTQGARVDLLVDCNELYGPRDESLVITEKVAVVPREYRQVGTRILMENTLGQMKSFLVTKIEGDKITFDGNNPLCGREVIYQVKILLVRDATAEEMEVGRNVEADPGA</sequence>
<dbReference type="EMBL" id="FNNZ01000002">
    <property type="protein sequence ID" value="SDW21228.1"/>
    <property type="molecule type" value="Genomic_DNA"/>
</dbReference>
<dbReference type="SUPFAM" id="SSF54534">
    <property type="entry name" value="FKBP-like"/>
    <property type="match status" value="1"/>
</dbReference>
<evidence type="ECO:0000256" key="3">
    <source>
        <dbReference type="ARBA" id="ARBA00006577"/>
    </source>
</evidence>
<evidence type="ECO:0000256" key="4">
    <source>
        <dbReference type="ARBA" id="ARBA00013194"/>
    </source>
</evidence>
<gene>
    <name evidence="9" type="ORF">SAMN05421783_102117</name>
</gene>
<dbReference type="PANTHER" id="PTHR47861">
    <property type="entry name" value="FKBP-TYPE PEPTIDYL-PROLYL CIS-TRANS ISOMERASE SLYD"/>
    <property type="match status" value="1"/>
</dbReference>
<evidence type="ECO:0000256" key="7">
    <source>
        <dbReference type="ARBA" id="ARBA00023186"/>
    </source>
</evidence>
<evidence type="ECO:0000256" key="6">
    <source>
        <dbReference type="ARBA" id="ARBA00023110"/>
    </source>
</evidence>
<keyword evidence="8 9" id="KW-0413">Isomerase</keyword>
<dbReference type="GO" id="GO:0005737">
    <property type="term" value="C:cytoplasm"/>
    <property type="evidence" value="ECO:0007669"/>
    <property type="project" value="UniProtKB-SubCell"/>
</dbReference>
<protein>
    <recommendedName>
        <fullName evidence="4">peptidylprolyl isomerase</fullName>
        <ecNumber evidence="4">5.2.1.8</ecNumber>
    </recommendedName>
</protein>
<dbReference type="PANTHER" id="PTHR47861:SF3">
    <property type="entry name" value="FKBP-TYPE PEPTIDYL-PROLYL CIS-TRANS ISOMERASE SLYD"/>
    <property type="match status" value="1"/>
</dbReference>
<organism evidence="9 10">
    <name type="scientific">Thiocapsa roseopersicina</name>
    <dbReference type="NCBI Taxonomy" id="1058"/>
    <lineage>
        <taxon>Bacteria</taxon>
        <taxon>Pseudomonadati</taxon>
        <taxon>Pseudomonadota</taxon>
        <taxon>Gammaproteobacteria</taxon>
        <taxon>Chromatiales</taxon>
        <taxon>Chromatiaceae</taxon>
        <taxon>Thiocapsa</taxon>
    </lineage>
</organism>
<evidence type="ECO:0000256" key="1">
    <source>
        <dbReference type="ARBA" id="ARBA00000971"/>
    </source>
</evidence>
<keyword evidence="7" id="KW-0143">Chaperone</keyword>
<evidence type="ECO:0000256" key="2">
    <source>
        <dbReference type="ARBA" id="ARBA00004496"/>
    </source>
</evidence>
<dbReference type="AlphaFoldDB" id="A0A1H2RPM1"/>
<comment type="similarity">
    <text evidence="3">Belongs to the FKBP-type PPIase family.</text>
</comment>